<dbReference type="InParanoid" id="A0A1X7UD68"/>
<reference evidence="3" key="1">
    <citation type="submission" date="2017-05" db="UniProtKB">
        <authorList>
            <consortium name="EnsemblMetazoa"/>
        </authorList>
    </citation>
    <scope>IDENTIFICATION</scope>
</reference>
<evidence type="ECO:0000313" key="3">
    <source>
        <dbReference type="EnsemblMetazoa" id="Aqu2.1.25417_001"/>
    </source>
</evidence>
<keyword evidence="2" id="KW-0732">Signal</keyword>
<feature type="transmembrane region" description="Helical" evidence="1">
    <location>
        <begin position="131"/>
        <end position="154"/>
    </location>
</feature>
<evidence type="ECO:0000256" key="2">
    <source>
        <dbReference type="SAM" id="SignalP"/>
    </source>
</evidence>
<feature type="transmembrane region" description="Helical" evidence="1">
    <location>
        <begin position="166"/>
        <end position="188"/>
    </location>
</feature>
<sequence>MMKQLLYLLSLSLLLSLYLVSSCTTDEECATMEVLDMTNNTGGVCDFDNSTINNNTNSTNTSNSTGVCTCNPNLPADCFTVSNGLCSLTQCGVYTNTTSECRLGTRSKTTALLLSIFLINFGAANFYIEQYAYAIPQIIIGLLLCVFQFGSCAATCARSDKEKTSAACIVCCSINSVLSLTIFAWWIADIVIFATDSRDSGDGCPLY</sequence>
<feature type="signal peptide" evidence="2">
    <location>
        <begin position="1"/>
        <end position="25"/>
    </location>
</feature>
<evidence type="ECO:0000256" key="1">
    <source>
        <dbReference type="SAM" id="Phobius"/>
    </source>
</evidence>
<dbReference type="AlphaFoldDB" id="A0A1X7UD68"/>
<accession>A0A1X7UD68</accession>
<dbReference type="PROSITE" id="PS51257">
    <property type="entry name" value="PROKAR_LIPOPROTEIN"/>
    <property type="match status" value="1"/>
</dbReference>
<protein>
    <recommendedName>
        <fullName evidence="4">TM2 domain-containing protein</fullName>
    </recommendedName>
</protein>
<proteinExistence type="predicted"/>
<organism evidence="3">
    <name type="scientific">Amphimedon queenslandica</name>
    <name type="common">Sponge</name>
    <dbReference type="NCBI Taxonomy" id="400682"/>
    <lineage>
        <taxon>Eukaryota</taxon>
        <taxon>Metazoa</taxon>
        <taxon>Porifera</taxon>
        <taxon>Demospongiae</taxon>
        <taxon>Heteroscleromorpha</taxon>
        <taxon>Haplosclerida</taxon>
        <taxon>Niphatidae</taxon>
        <taxon>Amphimedon</taxon>
    </lineage>
</organism>
<keyword evidence="1" id="KW-0472">Membrane</keyword>
<name>A0A1X7UD68_AMPQE</name>
<keyword evidence="1" id="KW-1133">Transmembrane helix</keyword>
<feature type="chain" id="PRO_5012055822" description="TM2 domain-containing protein" evidence="2">
    <location>
        <begin position="26"/>
        <end position="207"/>
    </location>
</feature>
<keyword evidence="1" id="KW-0812">Transmembrane</keyword>
<evidence type="ECO:0008006" key="4">
    <source>
        <dbReference type="Google" id="ProtNLM"/>
    </source>
</evidence>
<dbReference type="EnsemblMetazoa" id="Aqu2.1.25417_001">
    <property type="protein sequence ID" value="Aqu2.1.25417_001"/>
    <property type="gene ID" value="Aqu2.1.25417"/>
</dbReference>